<evidence type="ECO:0000313" key="2">
    <source>
        <dbReference type="Proteomes" id="UP001219568"/>
    </source>
</evidence>
<dbReference type="EMBL" id="JAQJZL010000002">
    <property type="protein sequence ID" value="KAJ6051011.1"/>
    <property type="molecule type" value="Genomic_DNA"/>
</dbReference>
<comment type="caution">
    <text evidence="1">The sequence shown here is derived from an EMBL/GenBank/DDBJ whole genome shotgun (WGS) entry which is preliminary data.</text>
</comment>
<gene>
    <name evidence="1" type="ORF">N7460_001545</name>
</gene>
<dbReference type="Proteomes" id="UP001219568">
    <property type="component" value="Unassembled WGS sequence"/>
</dbReference>
<evidence type="ECO:0000313" key="1">
    <source>
        <dbReference type="EMBL" id="KAJ6051011.1"/>
    </source>
</evidence>
<proteinExistence type="predicted"/>
<accession>A0AAD6NBX0</accession>
<name>A0AAD6NBX0_PENCN</name>
<dbReference type="AlphaFoldDB" id="A0AAD6NBX0"/>
<reference evidence="1" key="2">
    <citation type="submission" date="2023-01" db="EMBL/GenBank/DDBJ databases">
        <authorList>
            <person name="Petersen C."/>
        </authorList>
    </citation>
    <scope>NUCLEOTIDE SEQUENCE</scope>
    <source>
        <strain evidence="1">IBT 15450</strain>
    </source>
</reference>
<protein>
    <submittedName>
        <fullName evidence="1">Uncharacterized protein</fullName>
    </submittedName>
</protein>
<organism evidence="1 2">
    <name type="scientific">Penicillium canescens</name>
    <dbReference type="NCBI Taxonomy" id="5083"/>
    <lineage>
        <taxon>Eukaryota</taxon>
        <taxon>Fungi</taxon>
        <taxon>Dikarya</taxon>
        <taxon>Ascomycota</taxon>
        <taxon>Pezizomycotina</taxon>
        <taxon>Eurotiomycetes</taxon>
        <taxon>Eurotiomycetidae</taxon>
        <taxon>Eurotiales</taxon>
        <taxon>Aspergillaceae</taxon>
        <taxon>Penicillium</taxon>
    </lineage>
</organism>
<sequence length="185" mass="20155">MPVTVFDLMLEPCRPPLTVDNELTVTTKPWTREYHDFLESDVTMDFNHLMVPCLAKAFSGASALTSQGRHSAVLPGAPLLWPRSQVGPRGSTISSAMVDYQMTMPHSGRVLERAAMIGEMERPLTVRGKEWGSRGPVSTATTKLQRELRGLETAMRSGAEGVASIVVLSPRGTNLLYKLGTDDGV</sequence>
<keyword evidence="2" id="KW-1185">Reference proteome</keyword>
<reference evidence="1" key="1">
    <citation type="journal article" date="2023" name="IMA Fungus">
        <title>Comparative genomic study of the Penicillium genus elucidates a diverse pangenome and 15 lateral gene transfer events.</title>
        <authorList>
            <person name="Petersen C."/>
            <person name="Sorensen T."/>
            <person name="Nielsen M.R."/>
            <person name="Sondergaard T.E."/>
            <person name="Sorensen J.L."/>
            <person name="Fitzpatrick D.A."/>
            <person name="Frisvad J.C."/>
            <person name="Nielsen K.L."/>
        </authorList>
    </citation>
    <scope>NUCLEOTIDE SEQUENCE</scope>
    <source>
        <strain evidence="1">IBT 15450</strain>
    </source>
</reference>